<dbReference type="SUPFAM" id="SSF51905">
    <property type="entry name" value="FAD/NAD(P)-binding domain"/>
    <property type="match status" value="2"/>
</dbReference>
<dbReference type="InterPro" id="IPR002328">
    <property type="entry name" value="ADH_Zn_CS"/>
</dbReference>
<dbReference type="InterPro" id="IPR017941">
    <property type="entry name" value="Rieske_2Fe-2S"/>
</dbReference>
<dbReference type="SUPFAM" id="SSF55424">
    <property type="entry name" value="FAD/NAD-linked reductases, dimerisation (C-terminal) domain"/>
    <property type="match status" value="1"/>
</dbReference>
<dbReference type="Gene3D" id="2.102.10.10">
    <property type="entry name" value="Rieske [2Fe-2S] iron-sulphur domain"/>
    <property type="match status" value="1"/>
</dbReference>
<dbReference type="SUPFAM" id="SSF51735">
    <property type="entry name" value="NAD(P)-binding Rossmann-fold domains"/>
    <property type="match status" value="1"/>
</dbReference>
<dbReference type="Pfam" id="PF00355">
    <property type="entry name" value="Rieske"/>
    <property type="match status" value="1"/>
</dbReference>
<dbReference type="Gene3D" id="3.40.50.720">
    <property type="entry name" value="NAD(P)-binding Rossmann-like Domain"/>
    <property type="match status" value="1"/>
</dbReference>
<keyword evidence="9" id="KW-0411">Iron-sulfur</keyword>
<dbReference type="InterPro" id="IPR036188">
    <property type="entry name" value="FAD/NAD-bd_sf"/>
</dbReference>
<evidence type="ECO:0000313" key="11">
    <source>
        <dbReference type="EMBL" id="KAK1753872.1"/>
    </source>
</evidence>
<feature type="domain" description="Rieske" evidence="10">
    <location>
        <begin position="7"/>
        <end position="105"/>
    </location>
</feature>
<keyword evidence="12" id="KW-1185">Reference proteome</keyword>
<evidence type="ECO:0000256" key="1">
    <source>
        <dbReference type="ARBA" id="ARBA00001947"/>
    </source>
</evidence>
<evidence type="ECO:0000259" key="10">
    <source>
        <dbReference type="PROSITE" id="PS51296"/>
    </source>
</evidence>
<dbReference type="Proteomes" id="UP001239445">
    <property type="component" value="Unassembled WGS sequence"/>
</dbReference>
<dbReference type="GO" id="GO:0016491">
    <property type="term" value="F:oxidoreductase activity"/>
    <property type="evidence" value="ECO:0007669"/>
    <property type="project" value="UniProtKB-KW"/>
</dbReference>
<evidence type="ECO:0000256" key="9">
    <source>
        <dbReference type="ARBA" id="ARBA00023014"/>
    </source>
</evidence>
<comment type="caution">
    <text evidence="11">The sequence shown here is derived from an EMBL/GenBank/DDBJ whole genome shotgun (WGS) entry which is preliminary data.</text>
</comment>
<keyword evidence="4" id="KW-0479">Metal-binding</keyword>
<keyword evidence="7" id="KW-0560">Oxidoreductase</keyword>
<dbReference type="EMBL" id="MU839836">
    <property type="protein sequence ID" value="KAK1753872.1"/>
    <property type="molecule type" value="Genomic_DNA"/>
</dbReference>
<reference evidence="11" key="1">
    <citation type="submission" date="2023-06" db="EMBL/GenBank/DDBJ databases">
        <title>Genome-scale phylogeny and comparative genomics of the fungal order Sordariales.</title>
        <authorList>
            <consortium name="Lawrence Berkeley National Laboratory"/>
            <person name="Hensen N."/>
            <person name="Bonometti L."/>
            <person name="Westerberg I."/>
            <person name="Brannstrom I.O."/>
            <person name="Guillou S."/>
            <person name="Cros-Aarteil S."/>
            <person name="Calhoun S."/>
            <person name="Haridas S."/>
            <person name="Kuo A."/>
            <person name="Mondo S."/>
            <person name="Pangilinan J."/>
            <person name="Riley R."/>
            <person name="Labutti K."/>
            <person name="Andreopoulos B."/>
            <person name="Lipzen A."/>
            <person name="Chen C."/>
            <person name="Yanf M."/>
            <person name="Daum C."/>
            <person name="Ng V."/>
            <person name="Clum A."/>
            <person name="Steindorff A."/>
            <person name="Ohm R."/>
            <person name="Martin F."/>
            <person name="Silar P."/>
            <person name="Natvig D."/>
            <person name="Lalanne C."/>
            <person name="Gautier V."/>
            <person name="Ament-Velasquez S.L."/>
            <person name="Kruys A."/>
            <person name="Hutchinson M.I."/>
            <person name="Powell A.J."/>
            <person name="Barry K."/>
            <person name="Miller A.N."/>
            <person name="Grigoriev I.V."/>
            <person name="Debuchy R."/>
            <person name="Gladieux P."/>
            <person name="Thoren M.H."/>
            <person name="Johannesson H."/>
        </authorList>
    </citation>
    <scope>NUCLEOTIDE SEQUENCE</scope>
    <source>
        <strain evidence="11">PSN4</strain>
    </source>
</reference>
<organism evidence="11 12">
    <name type="scientific">Echria macrotheca</name>
    <dbReference type="NCBI Taxonomy" id="438768"/>
    <lineage>
        <taxon>Eukaryota</taxon>
        <taxon>Fungi</taxon>
        <taxon>Dikarya</taxon>
        <taxon>Ascomycota</taxon>
        <taxon>Pezizomycotina</taxon>
        <taxon>Sordariomycetes</taxon>
        <taxon>Sordariomycetidae</taxon>
        <taxon>Sordariales</taxon>
        <taxon>Schizotheciaceae</taxon>
        <taxon>Echria</taxon>
    </lineage>
</organism>
<dbReference type="PROSITE" id="PS00059">
    <property type="entry name" value="ADH_ZINC"/>
    <property type="match status" value="1"/>
</dbReference>
<dbReference type="Pfam" id="PF14759">
    <property type="entry name" value="Reductase_C"/>
    <property type="match status" value="1"/>
</dbReference>
<dbReference type="GO" id="GO:0008270">
    <property type="term" value="F:zinc ion binding"/>
    <property type="evidence" value="ECO:0007669"/>
    <property type="project" value="InterPro"/>
</dbReference>
<dbReference type="PANTHER" id="PTHR42813:SF1">
    <property type="entry name" value="DEHYDROGENASE, PUTATIVE (AFU_ORTHOLOGUE AFUA_5G03930)-RELATED"/>
    <property type="match status" value="1"/>
</dbReference>
<evidence type="ECO:0000256" key="4">
    <source>
        <dbReference type="ARBA" id="ARBA00022723"/>
    </source>
</evidence>
<dbReference type="Pfam" id="PF08240">
    <property type="entry name" value="ADH_N"/>
    <property type="match status" value="1"/>
</dbReference>
<dbReference type="PROSITE" id="PS51296">
    <property type="entry name" value="RIESKE"/>
    <property type="match status" value="1"/>
</dbReference>
<gene>
    <name evidence="11" type="ORF">QBC47DRAFT_423726</name>
</gene>
<keyword evidence="3" id="KW-0001">2Fe-2S</keyword>
<dbReference type="CDD" id="cd08283">
    <property type="entry name" value="FDH_like_1"/>
    <property type="match status" value="1"/>
</dbReference>
<dbReference type="InterPro" id="IPR036291">
    <property type="entry name" value="NAD(P)-bd_dom_sf"/>
</dbReference>
<dbReference type="InterPro" id="IPR011032">
    <property type="entry name" value="GroES-like_sf"/>
</dbReference>
<accession>A0AAJ0B9B9</accession>
<dbReference type="Pfam" id="PF07992">
    <property type="entry name" value="Pyr_redox_2"/>
    <property type="match status" value="1"/>
</dbReference>
<dbReference type="SUPFAM" id="SSF50022">
    <property type="entry name" value="ISP domain"/>
    <property type="match status" value="1"/>
</dbReference>
<dbReference type="CDD" id="cd03478">
    <property type="entry name" value="Rieske_AIFL_N"/>
    <property type="match status" value="1"/>
</dbReference>
<keyword evidence="2" id="KW-0285">Flavoprotein</keyword>
<evidence type="ECO:0000256" key="5">
    <source>
        <dbReference type="ARBA" id="ARBA00022827"/>
    </source>
</evidence>
<evidence type="ECO:0000256" key="3">
    <source>
        <dbReference type="ARBA" id="ARBA00022714"/>
    </source>
</evidence>
<evidence type="ECO:0000313" key="12">
    <source>
        <dbReference type="Proteomes" id="UP001239445"/>
    </source>
</evidence>
<keyword evidence="6" id="KW-0862">Zinc</keyword>
<dbReference type="InterPro" id="IPR028202">
    <property type="entry name" value="Reductase_C"/>
</dbReference>
<dbReference type="PRINTS" id="PR00411">
    <property type="entry name" value="PNDRDTASEI"/>
</dbReference>
<dbReference type="Gene3D" id="3.50.50.60">
    <property type="entry name" value="FAD/NAD(P)-binding domain"/>
    <property type="match status" value="2"/>
</dbReference>
<dbReference type="InterPro" id="IPR016156">
    <property type="entry name" value="FAD/NAD-linked_Rdtase_dimer_sf"/>
</dbReference>
<dbReference type="PRINTS" id="PR00368">
    <property type="entry name" value="FADPNR"/>
</dbReference>
<dbReference type="InterPro" id="IPR036922">
    <property type="entry name" value="Rieske_2Fe-2S_sf"/>
</dbReference>
<name>A0AAJ0B9B9_9PEZI</name>
<dbReference type="InterPro" id="IPR023753">
    <property type="entry name" value="FAD/NAD-binding_dom"/>
</dbReference>
<comment type="cofactor">
    <cofactor evidence="1">
        <name>Zn(2+)</name>
        <dbReference type="ChEBI" id="CHEBI:29105"/>
    </cofactor>
</comment>
<dbReference type="Gene3D" id="3.90.180.10">
    <property type="entry name" value="Medium-chain alcohol dehydrogenases, catalytic domain"/>
    <property type="match status" value="1"/>
</dbReference>
<keyword evidence="5" id="KW-0274">FAD</keyword>
<dbReference type="GO" id="GO:0051537">
    <property type="term" value="F:2 iron, 2 sulfur cluster binding"/>
    <property type="evidence" value="ECO:0007669"/>
    <property type="project" value="UniProtKB-KW"/>
</dbReference>
<dbReference type="AlphaFoldDB" id="A0AAJ0B9B9"/>
<proteinExistence type="predicted"/>
<sequence length="972" mass="104429">MAQEYKLKDVSSLALQPGDKQEVEVEGLDAKVLLVNAGGKIQAVGPKCTHYGAPLVKGILGTNGKLTCPWHGACFNVKTGDIEDGPALDPLPVFKATERDGAVYITGEADKIKAGRRKPNFKCNAVSGDDKIVVVGGGSGALGVVEGLRNGGYSGAITVVSNEGYLPIDRPKLSKALLTDLSKLQWRDAEWYQSGSVDIVQDEVTGVDFAGKTVATKSGAKIPYTKLVLSTGGTPRVLPLQGFRVLGNIFTLRNVGDAQRIVEAIGDKGKKIVIIGSSFIGMEIAVATSAGNEVTVVGMEKAPLERVLGERVGNLIRKGVEAKGVKFYMSAGVDKAEPSASNASNLEADIVILGVGVAPATEYLKDNSVVRLEGDGSLKTDETFSVVGLKDVYAIGDIATYPYHGPGGGGKYVRIEHWNVAQNAGRTVASHIVNPNIPPEFFTPVFWSALGAQLRYAGNTIASGFDDVVLQGAPDEGKWVAYYTKDDTVVAMASMGMDPVMAQCAQLMQLNKMPSKKEIVGGLDAAYAAEKIIGHDKENIKQDVSNYRGEGLGETGETMKALVWQGKGKVEVVDMPKPKIIEDRDAILKVTGSTICGSDLHLYHGAVMQMNKGDILGHEFCGVVEKVAPGAKGIEVGKRYVASFQIACGECFFCKQKLSSQCEVTNSNTMVKAMYGGRTAGIFGYSHLTGGFAGGQAEYVRVPLADVNLLPIPDDVPDEKALYLSDVLPTSYNAVKDTAVYPGDQVAIFGAGPIGQMAGVYAIGEGASKIIFVDTEPRLSFISARWPQEHRDKLVLVDFKKLSFGVTSKETVVSKLKELTNNRGPDVAIECAAGEYAKGWMHWLEMQLGAETDTSEIVNEMVEGVRNYGRAGITGVYVGYTNHFNIGSLMQRGIRLIGNGQAPVHKYWNELLEKIQKGELDPTQMLSHRVSLDDMDKVYAKFDAKDDSMQKVFVETRFSFPRAQGTPELTRY</sequence>
<keyword evidence="8" id="KW-0408">Iron</keyword>
<dbReference type="Gene3D" id="3.30.390.30">
    <property type="match status" value="1"/>
</dbReference>
<dbReference type="InterPro" id="IPR013154">
    <property type="entry name" value="ADH-like_N"/>
</dbReference>
<dbReference type="PANTHER" id="PTHR42813">
    <property type="entry name" value="ZINC-TYPE ALCOHOL DEHYDROGENASE-LIKE"/>
    <property type="match status" value="1"/>
</dbReference>
<evidence type="ECO:0000256" key="8">
    <source>
        <dbReference type="ARBA" id="ARBA00023004"/>
    </source>
</evidence>
<evidence type="ECO:0000256" key="7">
    <source>
        <dbReference type="ARBA" id="ARBA00023002"/>
    </source>
</evidence>
<evidence type="ECO:0000256" key="6">
    <source>
        <dbReference type="ARBA" id="ARBA00022833"/>
    </source>
</evidence>
<protein>
    <submittedName>
        <fullName evidence="11">Putidaredoxin reductase</fullName>
    </submittedName>
</protein>
<evidence type="ECO:0000256" key="2">
    <source>
        <dbReference type="ARBA" id="ARBA00022630"/>
    </source>
</evidence>
<dbReference type="SUPFAM" id="SSF50129">
    <property type="entry name" value="GroES-like"/>
    <property type="match status" value="1"/>
</dbReference>